<dbReference type="SUPFAM" id="SSF103473">
    <property type="entry name" value="MFS general substrate transporter"/>
    <property type="match status" value="1"/>
</dbReference>
<feature type="transmembrane region" description="Helical" evidence="4">
    <location>
        <begin position="320"/>
        <end position="343"/>
    </location>
</feature>
<name>A0A0S8GCK6_UNCW3</name>
<evidence type="ECO:0000256" key="3">
    <source>
        <dbReference type="ARBA" id="ARBA00023136"/>
    </source>
</evidence>
<proteinExistence type="predicted"/>
<feature type="transmembrane region" description="Helical" evidence="4">
    <location>
        <begin position="182"/>
        <end position="202"/>
    </location>
</feature>
<evidence type="ECO:0000256" key="2">
    <source>
        <dbReference type="ARBA" id="ARBA00022989"/>
    </source>
</evidence>
<feature type="transmembrane region" description="Helical" evidence="4">
    <location>
        <begin position="229"/>
        <end position="249"/>
    </location>
</feature>
<dbReference type="Pfam" id="PF07690">
    <property type="entry name" value="MFS_1"/>
    <property type="match status" value="1"/>
</dbReference>
<feature type="transmembrane region" description="Helical" evidence="4">
    <location>
        <begin position="364"/>
        <end position="385"/>
    </location>
</feature>
<dbReference type="GO" id="GO:0022857">
    <property type="term" value="F:transmembrane transporter activity"/>
    <property type="evidence" value="ECO:0007669"/>
    <property type="project" value="InterPro"/>
</dbReference>
<dbReference type="Proteomes" id="UP000051096">
    <property type="component" value="Unassembled WGS sequence"/>
</dbReference>
<comment type="caution">
    <text evidence="6">The sequence shown here is derived from an EMBL/GenBank/DDBJ whole genome shotgun (WGS) entry which is preliminary data.</text>
</comment>
<keyword evidence="2 4" id="KW-1133">Transmembrane helix</keyword>
<dbReference type="PANTHER" id="PTHR23526">
    <property type="entry name" value="INTEGRAL MEMBRANE TRANSPORT PROTEIN-RELATED"/>
    <property type="match status" value="1"/>
</dbReference>
<reference evidence="6 7" key="1">
    <citation type="journal article" date="2015" name="Microbiome">
        <title>Genomic resolution of linkages in carbon, nitrogen, and sulfur cycling among widespread estuary sediment bacteria.</title>
        <authorList>
            <person name="Baker B.J."/>
            <person name="Lazar C.S."/>
            <person name="Teske A.P."/>
            <person name="Dick G.J."/>
        </authorList>
    </citation>
    <scope>NUCLEOTIDE SEQUENCE [LARGE SCALE GENOMIC DNA]</scope>
    <source>
        <strain evidence="6">SM23_60</strain>
    </source>
</reference>
<feature type="transmembrane region" description="Helical" evidence="4">
    <location>
        <begin position="77"/>
        <end position="96"/>
    </location>
</feature>
<dbReference type="InterPro" id="IPR020846">
    <property type="entry name" value="MFS_dom"/>
</dbReference>
<evidence type="ECO:0000313" key="7">
    <source>
        <dbReference type="Proteomes" id="UP000051096"/>
    </source>
</evidence>
<protein>
    <recommendedName>
        <fullName evidence="5">Major facilitator superfamily (MFS) profile domain-containing protein</fullName>
    </recommendedName>
</protein>
<accession>A0A0S8GCK6</accession>
<feature type="domain" description="Major facilitator superfamily (MFS) profile" evidence="5">
    <location>
        <begin position="230"/>
        <end position="433"/>
    </location>
</feature>
<dbReference type="InterPro" id="IPR036259">
    <property type="entry name" value="MFS_trans_sf"/>
</dbReference>
<feature type="transmembrane region" description="Helical" evidence="4">
    <location>
        <begin position="269"/>
        <end position="288"/>
    </location>
</feature>
<feature type="domain" description="Major facilitator superfamily (MFS) profile" evidence="5">
    <location>
        <begin position="1"/>
        <end position="207"/>
    </location>
</feature>
<dbReference type="PROSITE" id="PS50850">
    <property type="entry name" value="MFS"/>
    <property type="match status" value="2"/>
</dbReference>
<evidence type="ECO:0000256" key="1">
    <source>
        <dbReference type="ARBA" id="ARBA00022692"/>
    </source>
</evidence>
<sequence length="433" mass="47792">MYSFTPRRTFLGIASFQILAMFRRGLFYSYLSIYLRFFLGLSVTETTLFATFPMILNVVFQTFVWGVLSDRYQRRRTFIIIGEISAALTTVLVWWLHTLPSSSYAAGYVIILGLSFVEIFWSMSNIGWSAIISDLYAEKDRTGIQGKLASIGAIGRIVGVWIGGVAYDGLAHFYEGWGFDKGLLFFIASGVMLISTIPMLFVPEGGVRGPQQRAATATSKALFSVSRPFLVFLVAMVFINFGQNCVAVIKTQFLVLDEGFNVSSSMLSYIVNMQSFAILIFGVMATRLARTFSDITLLVVSTLVAILYLLGFAFARSIPLIFVANFFAGICHVMILASSYSYASRLIPPEQRGKQFALFNATSFLSWGVAGTLIAGPVVDILMSAGTTQDFAYRMSFVSAVILIIIGIFVLLTAHRIARTQGAIHETNPSRTD</sequence>
<keyword evidence="3 4" id="KW-0472">Membrane</keyword>
<evidence type="ECO:0000259" key="5">
    <source>
        <dbReference type="PROSITE" id="PS50850"/>
    </source>
</evidence>
<dbReference type="AlphaFoldDB" id="A0A0S8GCK6"/>
<dbReference type="Gene3D" id="1.20.1250.20">
    <property type="entry name" value="MFS general substrate transporter like domains"/>
    <property type="match status" value="2"/>
</dbReference>
<feature type="transmembrane region" description="Helical" evidence="4">
    <location>
        <begin position="148"/>
        <end position="170"/>
    </location>
</feature>
<organism evidence="6 7">
    <name type="scientific">candidate division WOR_3 bacterium SM23_60</name>
    <dbReference type="NCBI Taxonomy" id="1703780"/>
    <lineage>
        <taxon>Bacteria</taxon>
        <taxon>Bacteria division WOR-3</taxon>
    </lineage>
</organism>
<dbReference type="PANTHER" id="PTHR23526:SF4">
    <property type="entry name" value="INTEGRAL MEMBRANE TRANSPORT PROTEIN"/>
    <property type="match status" value="1"/>
</dbReference>
<dbReference type="InterPro" id="IPR052528">
    <property type="entry name" value="Sugar_transport-like"/>
</dbReference>
<feature type="transmembrane region" description="Helical" evidence="4">
    <location>
        <begin position="49"/>
        <end position="68"/>
    </location>
</feature>
<feature type="transmembrane region" description="Helical" evidence="4">
    <location>
        <begin position="295"/>
        <end position="314"/>
    </location>
</feature>
<evidence type="ECO:0000256" key="4">
    <source>
        <dbReference type="SAM" id="Phobius"/>
    </source>
</evidence>
<dbReference type="InterPro" id="IPR011701">
    <property type="entry name" value="MFS"/>
</dbReference>
<dbReference type="EMBL" id="LJUO01000089">
    <property type="protein sequence ID" value="KPK70473.1"/>
    <property type="molecule type" value="Genomic_DNA"/>
</dbReference>
<keyword evidence="1 4" id="KW-0812">Transmembrane</keyword>
<evidence type="ECO:0000313" key="6">
    <source>
        <dbReference type="EMBL" id="KPK70473.1"/>
    </source>
</evidence>
<feature type="transmembrane region" description="Helical" evidence="4">
    <location>
        <begin position="108"/>
        <end position="136"/>
    </location>
</feature>
<feature type="transmembrane region" description="Helical" evidence="4">
    <location>
        <begin position="391"/>
        <end position="412"/>
    </location>
</feature>
<gene>
    <name evidence="6" type="ORF">AMJ87_08775</name>
</gene>